<comment type="caution">
    <text evidence="5">The sequence shown here is derived from an EMBL/GenBank/DDBJ whole genome shotgun (WGS) entry which is preliminary data.</text>
</comment>
<dbReference type="Pfam" id="PF03435">
    <property type="entry name" value="Sacchrp_dh_NADP"/>
    <property type="match status" value="1"/>
</dbReference>
<keyword evidence="3" id="KW-0457">Lysine biosynthesis</keyword>
<gene>
    <name evidence="5" type="ORF">BDZ94DRAFT_1186824</name>
</gene>
<dbReference type="AlphaFoldDB" id="A0A9P5YB56"/>
<dbReference type="SMART" id="SM01003">
    <property type="entry name" value="AlaDh_PNT_N"/>
    <property type="match status" value="1"/>
</dbReference>
<dbReference type="GO" id="GO:0004753">
    <property type="term" value="F:saccharopine dehydrogenase activity"/>
    <property type="evidence" value="ECO:0007669"/>
    <property type="project" value="TreeGrafter"/>
</dbReference>
<dbReference type="PANTHER" id="PTHR11133:SF22">
    <property type="entry name" value="ALPHA-AMINOADIPIC SEMIALDEHYDE SYNTHASE, MITOCHONDRIAL"/>
    <property type="match status" value="1"/>
</dbReference>
<dbReference type="Gene3D" id="3.30.360.10">
    <property type="entry name" value="Dihydrodipicolinate Reductase, domain 2"/>
    <property type="match status" value="1"/>
</dbReference>
<dbReference type="InterPro" id="IPR036291">
    <property type="entry name" value="NAD(P)-bd_dom_sf"/>
</dbReference>
<keyword evidence="1" id="KW-0521">NADP</keyword>
<dbReference type="Pfam" id="PF05222">
    <property type="entry name" value="AlaDh_PNT_N"/>
    <property type="match status" value="1"/>
</dbReference>
<dbReference type="GO" id="GO:0019878">
    <property type="term" value="P:lysine biosynthetic process via aminoadipic acid"/>
    <property type="evidence" value="ECO:0007669"/>
    <property type="project" value="TreeGrafter"/>
</dbReference>
<evidence type="ECO:0000256" key="2">
    <source>
        <dbReference type="ARBA" id="ARBA00023002"/>
    </source>
</evidence>
<dbReference type="Proteomes" id="UP000807353">
    <property type="component" value="Unassembled WGS sequence"/>
</dbReference>
<dbReference type="OrthoDB" id="10059875at2759"/>
<sequence>MYRRPPSSLVIPRAQRPPLTVGIRREDPNRIWERRTPLTPDAVHYLVSQKNVNVHIEHCDRRVFPDAEYTKAGAKVKSKLDDAHIFVGIKETPIKEIITAPVPTPATSQSNESWSARTHVMFSHTAKGQPYNTGLLSHFVAPTNMKSEVDSTMPRLIDYELLTNDADGKRTVGFGWFAGVAGVLESLSSMAHSHLEIGIASPFLYTPRPHTHPSLESLRTALRGIGDRISQEGTPASLGPFVIGLTGTGNVSKGCLSILSELPIVKVSVKDLHALVTNKETDLHKIYLVHALPGDYLYRQDGQKYDREHYYEHPQSYRSTFAEDVAPYLTLLLNGAGWSPSFPRLMTNEQLVVALDRARPLGGARFTNIGDISCDVGGGLEFLTQSTTLSSPFYTVRPPTLPGSLPSIEMMSVDILPASLPLDASTHFSKVFLPYLESLIENYTSGHCDEYAGALDRATIASNGQLVGKHIWLQSSVDKFYASAALQSTTGAQSAPINTEITPEAGKRATQPGVVKKKKMLMLGSGMVAGPAVDEIAKRPDIQLLIASNSLVEAEKLAEEHHNVQYRIIDMADRDVVSTLISEADVVISLLPATFHTAAAEMCIQHRKHLVTASYISPAMDALHKKASEANVLLLNEIGLDPGIDHCSAISLVSKLHAERKQVVAFTSFCGGLPAPDVPHGPLRYKFSWSPRGVLTAALNAARYRLNHKVIEISGENLLKNSFPDVPITNDFALEGIANRDSIPYSTVYELGYVRTIMRGTLRYPGFSALMQSFKDLGLLESTKTISLDSWSTLVQQSMMLKVQDTLDPKNTLSAIGTLVQADQVEPLHDALEWLSLLPNTTNHGAAQMPPLPTQPMAPLDLFAYLLAQKLQYKPHERDMVILSHEIIARSHGLQQPEEIHTSSLITYGTPKASAMARTVGLPVAFAALNVLDGKVKLRGVIGPGDPSVYKPVLEGLEKVGLGMKESKRMGSYIDTVEHKIMGTPGN</sequence>
<dbReference type="PANTHER" id="PTHR11133">
    <property type="entry name" value="SACCHAROPINE DEHYDROGENASE"/>
    <property type="match status" value="1"/>
</dbReference>
<dbReference type="InterPro" id="IPR032095">
    <property type="entry name" value="Sacchrp_dh-like_C"/>
</dbReference>
<dbReference type="SUPFAM" id="SSF52283">
    <property type="entry name" value="Formate/glycerate dehydrogenase catalytic domain-like"/>
    <property type="match status" value="1"/>
</dbReference>
<evidence type="ECO:0000256" key="1">
    <source>
        <dbReference type="ARBA" id="ARBA00022857"/>
    </source>
</evidence>
<dbReference type="Pfam" id="PF16653">
    <property type="entry name" value="Sacchrp_dh_C"/>
    <property type="match status" value="1"/>
</dbReference>
<dbReference type="Gene3D" id="3.40.50.720">
    <property type="entry name" value="NAD(P)-binding Rossmann-like Domain"/>
    <property type="match status" value="2"/>
</dbReference>
<keyword evidence="2" id="KW-0560">Oxidoreductase</keyword>
<organism evidence="5 6">
    <name type="scientific">Collybia nuda</name>
    <dbReference type="NCBI Taxonomy" id="64659"/>
    <lineage>
        <taxon>Eukaryota</taxon>
        <taxon>Fungi</taxon>
        <taxon>Dikarya</taxon>
        <taxon>Basidiomycota</taxon>
        <taxon>Agaricomycotina</taxon>
        <taxon>Agaricomycetes</taxon>
        <taxon>Agaricomycetidae</taxon>
        <taxon>Agaricales</taxon>
        <taxon>Tricholomatineae</taxon>
        <taxon>Clitocybaceae</taxon>
        <taxon>Collybia</taxon>
    </lineage>
</organism>
<dbReference type="CDD" id="cd12189">
    <property type="entry name" value="LKR_SDH_like"/>
    <property type="match status" value="1"/>
</dbReference>
<dbReference type="GO" id="GO:0005737">
    <property type="term" value="C:cytoplasm"/>
    <property type="evidence" value="ECO:0007669"/>
    <property type="project" value="TreeGrafter"/>
</dbReference>
<dbReference type="InterPro" id="IPR005097">
    <property type="entry name" value="Sacchrp_dh_NADP-bd"/>
</dbReference>
<keyword evidence="3" id="KW-0028">Amino-acid biosynthesis</keyword>
<dbReference type="InterPro" id="IPR007886">
    <property type="entry name" value="AlaDH/PNT_N"/>
</dbReference>
<name>A0A9P5YB56_9AGAR</name>
<feature type="domain" description="Alanine dehydrogenase/pyridine nucleotide transhydrogenase N-terminal" evidence="4">
    <location>
        <begin position="22"/>
        <end position="181"/>
    </location>
</feature>
<dbReference type="SUPFAM" id="SSF51735">
    <property type="entry name" value="NAD(P)-binding Rossmann-fold domains"/>
    <property type="match status" value="1"/>
</dbReference>
<keyword evidence="6" id="KW-1185">Reference proteome</keyword>
<evidence type="ECO:0000259" key="4">
    <source>
        <dbReference type="SMART" id="SM01003"/>
    </source>
</evidence>
<accession>A0A9P5YB56</accession>
<proteinExistence type="predicted"/>
<dbReference type="Gene3D" id="1.10.1870.10">
    <property type="entry name" value="Domain 3, Saccharopine reductase"/>
    <property type="match status" value="1"/>
</dbReference>
<dbReference type="SUPFAM" id="SSF55347">
    <property type="entry name" value="Glyceraldehyde-3-phosphate dehydrogenase-like, C-terminal domain"/>
    <property type="match status" value="1"/>
</dbReference>
<protein>
    <submittedName>
        <fullName evidence="5">Saccharopine dehydrogenase-domain-containing protein</fullName>
    </submittedName>
</protein>
<dbReference type="InterPro" id="IPR051168">
    <property type="entry name" value="AASS"/>
</dbReference>
<dbReference type="FunFam" id="3.40.50.720:FF:000072">
    <property type="entry name" value="Saccharopine dehydrogenase [NADP(+), L-glutamate-forming]"/>
    <property type="match status" value="1"/>
</dbReference>
<evidence type="ECO:0000313" key="5">
    <source>
        <dbReference type="EMBL" id="KAF9466713.1"/>
    </source>
</evidence>
<evidence type="ECO:0000256" key="3">
    <source>
        <dbReference type="ARBA" id="ARBA00023154"/>
    </source>
</evidence>
<reference evidence="5" key="1">
    <citation type="submission" date="2020-11" db="EMBL/GenBank/DDBJ databases">
        <authorList>
            <consortium name="DOE Joint Genome Institute"/>
            <person name="Ahrendt S."/>
            <person name="Riley R."/>
            <person name="Andreopoulos W."/>
            <person name="Labutti K."/>
            <person name="Pangilinan J."/>
            <person name="Ruiz-Duenas F.J."/>
            <person name="Barrasa J.M."/>
            <person name="Sanchez-Garcia M."/>
            <person name="Camarero S."/>
            <person name="Miyauchi S."/>
            <person name="Serrano A."/>
            <person name="Linde D."/>
            <person name="Babiker R."/>
            <person name="Drula E."/>
            <person name="Ayuso-Fernandez I."/>
            <person name="Pacheco R."/>
            <person name="Padilla G."/>
            <person name="Ferreira P."/>
            <person name="Barriuso J."/>
            <person name="Kellner H."/>
            <person name="Castanera R."/>
            <person name="Alfaro M."/>
            <person name="Ramirez L."/>
            <person name="Pisabarro A.G."/>
            <person name="Kuo A."/>
            <person name="Tritt A."/>
            <person name="Lipzen A."/>
            <person name="He G."/>
            <person name="Yan M."/>
            <person name="Ng V."/>
            <person name="Cullen D."/>
            <person name="Martin F."/>
            <person name="Rosso M.-N."/>
            <person name="Henrissat B."/>
            <person name="Hibbett D."/>
            <person name="Martinez A.T."/>
            <person name="Grigoriev I.V."/>
        </authorList>
    </citation>
    <scope>NUCLEOTIDE SEQUENCE</scope>
    <source>
        <strain evidence="5">CBS 247.69</strain>
    </source>
</reference>
<evidence type="ECO:0000313" key="6">
    <source>
        <dbReference type="Proteomes" id="UP000807353"/>
    </source>
</evidence>
<dbReference type="EMBL" id="MU150240">
    <property type="protein sequence ID" value="KAF9466713.1"/>
    <property type="molecule type" value="Genomic_DNA"/>
</dbReference>